<comment type="caution">
    <text evidence="2">The sequence shown here is derived from an EMBL/GenBank/DDBJ whole genome shotgun (WGS) entry which is preliminary data.</text>
</comment>
<organism evidence="2 3">
    <name type="scientific">Cercophora newfieldiana</name>
    <dbReference type="NCBI Taxonomy" id="92897"/>
    <lineage>
        <taxon>Eukaryota</taxon>
        <taxon>Fungi</taxon>
        <taxon>Dikarya</taxon>
        <taxon>Ascomycota</taxon>
        <taxon>Pezizomycotina</taxon>
        <taxon>Sordariomycetes</taxon>
        <taxon>Sordariomycetidae</taxon>
        <taxon>Sordariales</taxon>
        <taxon>Lasiosphaeriaceae</taxon>
        <taxon>Cercophora</taxon>
    </lineage>
</organism>
<proteinExistence type="predicted"/>
<reference evidence="2" key="1">
    <citation type="submission" date="2023-06" db="EMBL/GenBank/DDBJ databases">
        <title>Genome-scale phylogeny and comparative genomics of the fungal order Sordariales.</title>
        <authorList>
            <consortium name="Lawrence Berkeley National Laboratory"/>
            <person name="Hensen N."/>
            <person name="Bonometti L."/>
            <person name="Westerberg I."/>
            <person name="Brannstrom I.O."/>
            <person name="Guillou S."/>
            <person name="Cros-Aarteil S."/>
            <person name="Calhoun S."/>
            <person name="Haridas S."/>
            <person name="Kuo A."/>
            <person name="Mondo S."/>
            <person name="Pangilinan J."/>
            <person name="Riley R."/>
            <person name="Labutti K."/>
            <person name="Andreopoulos B."/>
            <person name="Lipzen A."/>
            <person name="Chen C."/>
            <person name="Yanf M."/>
            <person name="Daum C."/>
            <person name="Ng V."/>
            <person name="Clum A."/>
            <person name="Steindorff A."/>
            <person name="Ohm R."/>
            <person name="Martin F."/>
            <person name="Silar P."/>
            <person name="Natvig D."/>
            <person name="Lalanne C."/>
            <person name="Gautier V."/>
            <person name="Ament-Velasquez S.L."/>
            <person name="Kruys A."/>
            <person name="Hutchinson M.I."/>
            <person name="Powell A.J."/>
            <person name="Barry K."/>
            <person name="Miller A.N."/>
            <person name="Grigoriev I.V."/>
            <person name="Debuchy R."/>
            <person name="Gladieux P."/>
            <person name="Thoren M.H."/>
            <person name="Johannesson H."/>
        </authorList>
    </citation>
    <scope>NUCLEOTIDE SEQUENCE</scope>
    <source>
        <strain evidence="2">SMH2532-1</strain>
    </source>
</reference>
<evidence type="ECO:0000256" key="1">
    <source>
        <dbReference type="SAM" id="SignalP"/>
    </source>
</evidence>
<dbReference type="Proteomes" id="UP001174936">
    <property type="component" value="Unassembled WGS sequence"/>
</dbReference>
<evidence type="ECO:0000313" key="3">
    <source>
        <dbReference type="Proteomes" id="UP001174936"/>
    </source>
</evidence>
<dbReference type="EMBL" id="JAULSV010000007">
    <property type="protein sequence ID" value="KAK0639056.1"/>
    <property type="molecule type" value="Genomic_DNA"/>
</dbReference>
<accession>A0AA39XSW9</accession>
<dbReference type="AlphaFoldDB" id="A0AA39XSW9"/>
<evidence type="ECO:0000313" key="2">
    <source>
        <dbReference type="EMBL" id="KAK0639056.1"/>
    </source>
</evidence>
<keyword evidence="3" id="KW-1185">Reference proteome</keyword>
<feature type="chain" id="PRO_5041354824" description="Secreted protein" evidence="1">
    <location>
        <begin position="26"/>
        <end position="159"/>
    </location>
</feature>
<keyword evidence="1" id="KW-0732">Signal</keyword>
<protein>
    <recommendedName>
        <fullName evidence="4">Secreted protein</fullName>
    </recommendedName>
</protein>
<gene>
    <name evidence="2" type="ORF">B0T16DRAFT_236273</name>
</gene>
<feature type="signal peptide" evidence="1">
    <location>
        <begin position="1"/>
        <end position="25"/>
    </location>
</feature>
<name>A0AA39XSW9_9PEZI</name>
<sequence>MGAPRHGHRTMLLLFRLAQPCCVYSLQSVLRSQQRAQLTFSTSQPSQRRCAADALPMARSRRANPASKQRPINKLKPLFTRGSLSDTPLIHSSFGPIHAPPHLFSPRWYQHLQTLLSPAHSTTIPSPSNINTSNPLFSLTPLASPGPFYHLSQRLHFPF</sequence>
<evidence type="ECO:0008006" key="4">
    <source>
        <dbReference type="Google" id="ProtNLM"/>
    </source>
</evidence>